<reference evidence="1" key="2">
    <citation type="journal article" date="2007" name="Science">
        <title>Genome sequence of Aedes aegypti, a major arbovirus vector.</title>
        <authorList>
            <person name="Nene V."/>
            <person name="Wortman J.R."/>
            <person name="Lawson D."/>
            <person name="Haas B."/>
            <person name="Kodira C."/>
            <person name="Tu Z.J."/>
            <person name="Loftus B."/>
            <person name="Xi Z."/>
            <person name="Megy K."/>
            <person name="Grabherr M."/>
            <person name="Ren Q."/>
            <person name="Zdobnov E.M."/>
            <person name="Lobo N.F."/>
            <person name="Campbell K.S."/>
            <person name="Brown S.E."/>
            <person name="Bonaldo M.F."/>
            <person name="Zhu J."/>
            <person name="Sinkins S.P."/>
            <person name="Hogenkamp D.G."/>
            <person name="Amedeo P."/>
            <person name="Arensburger P."/>
            <person name="Atkinson P.W."/>
            <person name="Bidwell S."/>
            <person name="Biedler J."/>
            <person name="Birney E."/>
            <person name="Bruggner R.V."/>
            <person name="Costas J."/>
            <person name="Coy M.R."/>
            <person name="Crabtree J."/>
            <person name="Crawford M."/>
            <person name="Debruyn B."/>
            <person name="Decaprio D."/>
            <person name="Eiglmeier K."/>
            <person name="Eisenstadt E."/>
            <person name="El-Dorry H."/>
            <person name="Gelbart W.M."/>
            <person name="Gomes S.L."/>
            <person name="Hammond M."/>
            <person name="Hannick L.I."/>
            <person name="Hogan J.R."/>
            <person name="Holmes M.H."/>
            <person name="Jaffe D."/>
            <person name="Johnston J.S."/>
            <person name="Kennedy R.C."/>
            <person name="Koo H."/>
            <person name="Kravitz S."/>
            <person name="Kriventseva E.V."/>
            <person name="Kulp D."/>
            <person name="Labutti K."/>
            <person name="Lee E."/>
            <person name="Li S."/>
            <person name="Lovin D.D."/>
            <person name="Mao C."/>
            <person name="Mauceli E."/>
            <person name="Menck C.F."/>
            <person name="Miller J.R."/>
            <person name="Montgomery P."/>
            <person name="Mori A."/>
            <person name="Nascimento A.L."/>
            <person name="Naveira H.F."/>
            <person name="Nusbaum C."/>
            <person name="O'leary S."/>
            <person name="Orvis J."/>
            <person name="Pertea M."/>
            <person name="Quesneville H."/>
            <person name="Reidenbach K.R."/>
            <person name="Rogers Y.H."/>
            <person name="Roth C.W."/>
            <person name="Schneider J.R."/>
            <person name="Schatz M."/>
            <person name="Shumway M."/>
            <person name="Stanke M."/>
            <person name="Stinson E.O."/>
            <person name="Tubio J.M."/>
            <person name="Vanzee J.P."/>
            <person name="Verjovski-Almeida S."/>
            <person name="Werner D."/>
            <person name="White O."/>
            <person name="Wyder S."/>
            <person name="Zeng Q."/>
            <person name="Zhao Q."/>
            <person name="Zhao Y."/>
            <person name="Hill C.A."/>
            <person name="Raikhel A.S."/>
            <person name="Soares M.B."/>
            <person name="Knudson D.L."/>
            <person name="Lee N.H."/>
            <person name="Galagan J."/>
            <person name="Salzberg S.L."/>
            <person name="Paulsen I.T."/>
            <person name="Dimopoulos G."/>
            <person name="Collins F.H."/>
            <person name="Birren B."/>
            <person name="Fraser-Liggett C.M."/>
            <person name="Severson D.W."/>
        </authorList>
    </citation>
    <scope>NUCLEOTIDE SEQUENCE [LARGE SCALE GENOMIC DNA]</scope>
    <source>
        <strain evidence="1">Liverpool</strain>
    </source>
</reference>
<protein>
    <submittedName>
        <fullName evidence="1">AAEL005361-PA</fullName>
    </submittedName>
</protein>
<name>Q17AA4_AEDAE</name>
<evidence type="ECO:0000313" key="1">
    <source>
        <dbReference type="EMBL" id="EAT43187.1"/>
    </source>
</evidence>
<dbReference type="AlphaFoldDB" id="Q17AA4"/>
<dbReference type="EMBL" id="CH477337">
    <property type="protein sequence ID" value="EAT43187.1"/>
    <property type="molecule type" value="Genomic_DNA"/>
</dbReference>
<gene>
    <name evidence="1" type="ORF">AaeL_AAEL005361</name>
</gene>
<reference evidence="1" key="3">
    <citation type="submission" date="2012-09" db="EMBL/GenBank/DDBJ databases">
        <authorList>
            <consortium name="VectorBase"/>
        </authorList>
    </citation>
    <scope>NUCLEOTIDE SEQUENCE</scope>
    <source>
        <strain evidence="1">Liverpool</strain>
    </source>
</reference>
<proteinExistence type="predicted"/>
<dbReference type="HOGENOM" id="CLU_2456589_0_0_1"/>
<dbReference type="PaxDb" id="7159-AAEL005361-PA"/>
<evidence type="ECO:0000313" key="2">
    <source>
        <dbReference type="Proteomes" id="UP000682892"/>
    </source>
</evidence>
<accession>Q17AA4</accession>
<sequence length="89" mass="9837">MASTTSIRTISRFTMSMGRNSISIIISTAAATRAAMVLIRTVATPRWCWWTEMMMRLATEEAATIPTGTGCSMLKLNLHKVILTTREAN</sequence>
<organism evidence="1 2">
    <name type="scientific">Aedes aegypti</name>
    <name type="common">Yellowfever mosquito</name>
    <name type="synonym">Culex aegypti</name>
    <dbReference type="NCBI Taxonomy" id="7159"/>
    <lineage>
        <taxon>Eukaryota</taxon>
        <taxon>Metazoa</taxon>
        <taxon>Ecdysozoa</taxon>
        <taxon>Arthropoda</taxon>
        <taxon>Hexapoda</taxon>
        <taxon>Insecta</taxon>
        <taxon>Pterygota</taxon>
        <taxon>Neoptera</taxon>
        <taxon>Endopterygota</taxon>
        <taxon>Diptera</taxon>
        <taxon>Nematocera</taxon>
        <taxon>Culicoidea</taxon>
        <taxon>Culicidae</taxon>
        <taxon>Culicinae</taxon>
        <taxon>Aedini</taxon>
        <taxon>Aedes</taxon>
        <taxon>Stegomyia</taxon>
    </lineage>
</organism>
<reference evidence="1" key="1">
    <citation type="submission" date="2005-10" db="EMBL/GenBank/DDBJ databases">
        <authorList>
            <person name="Loftus B.J."/>
            <person name="Nene V.M."/>
            <person name="Hannick L.I."/>
            <person name="Bidwell S."/>
            <person name="Haas B."/>
            <person name="Amedeo P."/>
            <person name="Orvis J."/>
            <person name="Wortman J.R."/>
            <person name="White O.R."/>
            <person name="Salzberg S."/>
            <person name="Shumway M."/>
            <person name="Koo H."/>
            <person name="Zhao Y."/>
            <person name="Holmes M."/>
            <person name="Miller J."/>
            <person name="Schatz M."/>
            <person name="Pop M."/>
            <person name="Pai G."/>
            <person name="Utterback T."/>
            <person name="Rogers Y.-H."/>
            <person name="Kravitz S."/>
            <person name="Fraser C.M."/>
        </authorList>
    </citation>
    <scope>NUCLEOTIDE SEQUENCE</scope>
    <source>
        <strain evidence="1">Liverpool</strain>
    </source>
</reference>
<dbReference type="Proteomes" id="UP000682892">
    <property type="component" value="Unassembled WGS sequence"/>
</dbReference>